<dbReference type="AlphaFoldDB" id="A0A6H1WRF2"/>
<keyword evidence="1" id="KW-0479">Metal-binding</keyword>
<feature type="domain" description="Amidohydrolase-related" evidence="4">
    <location>
        <begin position="63"/>
        <end position="378"/>
    </location>
</feature>
<feature type="domain" description="Aminodeoxyfutalosine deaminase/Imidazolonepropionase-like composite" evidence="5">
    <location>
        <begin position="29"/>
        <end position="51"/>
    </location>
</feature>
<dbReference type="PANTHER" id="PTHR43794">
    <property type="entry name" value="AMINOHYDROLASE SSNA-RELATED"/>
    <property type="match status" value="1"/>
</dbReference>
<dbReference type="InterPro" id="IPR032466">
    <property type="entry name" value="Metal_Hydrolase"/>
</dbReference>
<accession>A0A6H1WRF2</accession>
<evidence type="ECO:0000259" key="5">
    <source>
        <dbReference type="Pfam" id="PF22039"/>
    </source>
</evidence>
<proteinExistence type="predicted"/>
<dbReference type="EMBL" id="CP042909">
    <property type="protein sequence ID" value="QJA05797.1"/>
    <property type="molecule type" value="Genomic_DNA"/>
</dbReference>
<sequence length="404" mass="44227">MQEYPLGSKPVLVRAPVVLPMISPPLTDGAVLVSGGRVREVGPFRDLRRTFRGKVLDLEGVALLPALVNAHTHLELSVFRFRLTPSGSFVTWVRNLIRQRTEVALSEARQAVEEALRELWREGVGLVADVGNTGLTLGLLRESPFYSVYFREIIDFKGGTNLRDFVKGPEGERITYSLSPHAPYTVSPVLIQAIKSWTRRAGRPLSIHVAESPEECAFLKEGEGPLRVLLEERGQMPPGFRAPGLSPVAYLDRLGVLDERTICVHLVQATASDLEILAQRRSRPCLCPRSNIFLGVGLPPLPAMLSVGLKPCLGTDSLASNDRLSILAEMEALRAAYPEVAPEKLFLMATLWGAEALGRPDLGFIGPGARAEMIGLSLTPGRGSPWERLLEGPKKVEVRLYGPL</sequence>
<evidence type="ECO:0000256" key="3">
    <source>
        <dbReference type="ARBA" id="ARBA00022833"/>
    </source>
</evidence>
<dbReference type="RefSeq" id="WP_210534638.1">
    <property type="nucleotide sequence ID" value="NZ_CP042909.1"/>
</dbReference>
<organism evidence="6 7">
    <name type="scientific">Thermosulfurimonas marina</name>
    <dbReference type="NCBI Taxonomy" id="2047767"/>
    <lineage>
        <taxon>Bacteria</taxon>
        <taxon>Pseudomonadati</taxon>
        <taxon>Thermodesulfobacteriota</taxon>
        <taxon>Thermodesulfobacteria</taxon>
        <taxon>Thermodesulfobacteriales</taxon>
        <taxon>Thermodesulfobacteriaceae</taxon>
        <taxon>Thermosulfurimonas</taxon>
    </lineage>
</organism>
<dbReference type="PANTHER" id="PTHR43794:SF11">
    <property type="entry name" value="AMIDOHYDROLASE-RELATED DOMAIN-CONTAINING PROTEIN"/>
    <property type="match status" value="1"/>
</dbReference>
<dbReference type="GO" id="GO:0016810">
    <property type="term" value="F:hydrolase activity, acting on carbon-nitrogen (but not peptide) bonds"/>
    <property type="evidence" value="ECO:0007669"/>
    <property type="project" value="InterPro"/>
</dbReference>
<evidence type="ECO:0000256" key="2">
    <source>
        <dbReference type="ARBA" id="ARBA00022801"/>
    </source>
</evidence>
<dbReference type="Pfam" id="PF22039">
    <property type="entry name" value="HUTI_composite_bact"/>
    <property type="match status" value="1"/>
</dbReference>
<evidence type="ECO:0000313" key="6">
    <source>
        <dbReference type="EMBL" id="QJA05797.1"/>
    </source>
</evidence>
<dbReference type="InterPro" id="IPR050287">
    <property type="entry name" value="MTA/SAH_deaminase"/>
</dbReference>
<dbReference type="Proteomes" id="UP000501253">
    <property type="component" value="Chromosome"/>
</dbReference>
<dbReference type="Pfam" id="PF01979">
    <property type="entry name" value="Amidohydro_1"/>
    <property type="match status" value="1"/>
</dbReference>
<dbReference type="KEGG" id="tmai:FVE67_02825"/>
<dbReference type="SUPFAM" id="SSF51338">
    <property type="entry name" value="Composite domain of metallo-dependent hydrolases"/>
    <property type="match status" value="1"/>
</dbReference>
<dbReference type="SUPFAM" id="SSF51556">
    <property type="entry name" value="Metallo-dependent hydrolases"/>
    <property type="match status" value="1"/>
</dbReference>
<keyword evidence="7" id="KW-1185">Reference proteome</keyword>
<evidence type="ECO:0000313" key="7">
    <source>
        <dbReference type="Proteomes" id="UP000501253"/>
    </source>
</evidence>
<dbReference type="Gene3D" id="3.20.20.140">
    <property type="entry name" value="Metal-dependent hydrolases"/>
    <property type="match status" value="1"/>
</dbReference>
<gene>
    <name evidence="6" type="ORF">FVE67_02825</name>
</gene>
<dbReference type="InterPro" id="IPR054418">
    <property type="entry name" value="MQNX/HUTI_composite_N"/>
</dbReference>
<keyword evidence="2 6" id="KW-0378">Hydrolase</keyword>
<name>A0A6H1WRF2_9BACT</name>
<evidence type="ECO:0000259" key="4">
    <source>
        <dbReference type="Pfam" id="PF01979"/>
    </source>
</evidence>
<dbReference type="InterPro" id="IPR006680">
    <property type="entry name" value="Amidohydro-rel"/>
</dbReference>
<reference evidence="6 7" key="1">
    <citation type="submission" date="2019-08" db="EMBL/GenBank/DDBJ databases">
        <title>Complete genome sequence of Thermosulfurimonas marina SU872T, an anaerobic thermophilic chemolithoautotrophic bacterium isolated from a shallow marine hydrothermal vent.</title>
        <authorList>
            <person name="Allioux M."/>
            <person name="Jebbar M."/>
            <person name="Slobodkina G."/>
            <person name="Slobodkin A."/>
            <person name="Moalic Y."/>
            <person name="Frolova A."/>
            <person name="Shao Z."/>
            <person name="Alain K."/>
        </authorList>
    </citation>
    <scope>NUCLEOTIDE SEQUENCE [LARGE SCALE GENOMIC DNA]</scope>
    <source>
        <strain evidence="6 7">SU872</strain>
    </source>
</reference>
<evidence type="ECO:0000256" key="1">
    <source>
        <dbReference type="ARBA" id="ARBA00022723"/>
    </source>
</evidence>
<dbReference type="InterPro" id="IPR011059">
    <property type="entry name" value="Metal-dep_hydrolase_composite"/>
</dbReference>
<protein>
    <submittedName>
        <fullName evidence="6">Amidohydrolase family protein</fullName>
    </submittedName>
</protein>
<dbReference type="GO" id="GO:0046872">
    <property type="term" value="F:metal ion binding"/>
    <property type="evidence" value="ECO:0007669"/>
    <property type="project" value="UniProtKB-KW"/>
</dbReference>
<keyword evidence="3" id="KW-0862">Zinc</keyword>